<keyword evidence="3 7" id="KW-0375">Hydrogen ion transport</keyword>
<keyword evidence="2 7" id="KW-0813">Transport</keyword>
<dbReference type="NCBIfam" id="TIGR01145">
    <property type="entry name" value="ATP_synt_delta"/>
    <property type="match status" value="1"/>
</dbReference>
<comment type="similarity">
    <text evidence="7">Belongs to the ATPase delta chain family.</text>
</comment>
<comment type="subcellular location">
    <subcellularLocation>
        <location evidence="7">Cell membrane</location>
        <topology evidence="7">Peripheral membrane protein</topology>
    </subcellularLocation>
    <subcellularLocation>
        <location evidence="1">Membrane</location>
    </subcellularLocation>
</comment>
<evidence type="ECO:0000256" key="5">
    <source>
        <dbReference type="ARBA" id="ARBA00023136"/>
    </source>
</evidence>
<dbReference type="GO" id="GO:0045259">
    <property type="term" value="C:proton-transporting ATP synthase complex"/>
    <property type="evidence" value="ECO:0007669"/>
    <property type="project" value="UniProtKB-KW"/>
</dbReference>
<dbReference type="KEGG" id="mphe:HGG69_01535"/>
<dbReference type="InterPro" id="IPR026015">
    <property type="entry name" value="ATP_synth_OSCP/delta_N_sf"/>
</dbReference>
<evidence type="ECO:0000256" key="3">
    <source>
        <dbReference type="ARBA" id="ARBA00022781"/>
    </source>
</evidence>
<dbReference type="AlphaFoldDB" id="A0A858U3F1"/>
<dbReference type="Gene3D" id="1.10.520.20">
    <property type="entry name" value="N-terminal domain of the delta subunit of the F1F0-ATP synthase"/>
    <property type="match status" value="1"/>
</dbReference>
<dbReference type="SUPFAM" id="SSF47928">
    <property type="entry name" value="N-terminal domain of the delta subunit of the F1F0-ATP synthase"/>
    <property type="match status" value="1"/>
</dbReference>
<proteinExistence type="inferred from homology"/>
<comment type="function">
    <text evidence="7">This protein is part of the stalk that links CF(0) to CF(1). It either transmits conformational changes from CF(0) to CF(1) or is implicated in proton conduction.</text>
</comment>
<keyword evidence="9" id="KW-1185">Reference proteome</keyword>
<protein>
    <recommendedName>
        <fullName evidence="7">ATP synthase subunit delta</fullName>
    </recommendedName>
    <alternativeName>
        <fullName evidence="7">ATP synthase F(1) sector subunit delta</fullName>
    </alternativeName>
    <alternativeName>
        <fullName evidence="7">F-type ATPase subunit delta</fullName>
        <shortName evidence="7">F-ATPase subunit delta</shortName>
    </alternativeName>
</protein>
<organism evidence="8 9">
    <name type="scientific">Mycoplasma phocoenae</name>
    <dbReference type="NCBI Taxonomy" id="754517"/>
    <lineage>
        <taxon>Bacteria</taxon>
        <taxon>Bacillati</taxon>
        <taxon>Mycoplasmatota</taxon>
        <taxon>Mollicutes</taxon>
        <taxon>Mycoplasmataceae</taxon>
        <taxon>Mycoplasma</taxon>
    </lineage>
</organism>
<dbReference type="EMBL" id="CP051481">
    <property type="protein sequence ID" value="QJG67000.1"/>
    <property type="molecule type" value="Genomic_DNA"/>
</dbReference>
<evidence type="ECO:0000256" key="1">
    <source>
        <dbReference type="ARBA" id="ARBA00004370"/>
    </source>
</evidence>
<dbReference type="Proteomes" id="UP000501060">
    <property type="component" value="Chromosome"/>
</dbReference>
<evidence type="ECO:0000256" key="7">
    <source>
        <dbReference type="HAMAP-Rule" id="MF_01416"/>
    </source>
</evidence>
<evidence type="ECO:0000256" key="6">
    <source>
        <dbReference type="ARBA" id="ARBA00023310"/>
    </source>
</evidence>
<gene>
    <name evidence="7" type="primary">atpH</name>
    <name evidence="8" type="ORF">HGG69_01535</name>
</gene>
<dbReference type="GO" id="GO:0005886">
    <property type="term" value="C:plasma membrane"/>
    <property type="evidence" value="ECO:0007669"/>
    <property type="project" value="UniProtKB-SubCell"/>
</dbReference>
<reference evidence="8 9" key="1">
    <citation type="submission" date="2020-04" db="EMBL/GenBank/DDBJ databases">
        <title>Novel Mycoplasma species detected in Phocoena phocoena (harbor porpoise) from the USA.</title>
        <authorList>
            <person name="Volokhov D.V."/>
        </authorList>
    </citation>
    <scope>NUCLEOTIDE SEQUENCE [LARGE SCALE GENOMIC DNA]</scope>
    <source>
        <strain evidence="8 9">Phocoena C-264-GEN</strain>
    </source>
</reference>
<keyword evidence="6 7" id="KW-0066">ATP synthesis</keyword>
<evidence type="ECO:0000256" key="2">
    <source>
        <dbReference type="ARBA" id="ARBA00022448"/>
    </source>
</evidence>
<dbReference type="InterPro" id="IPR000711">
    <property type="entry name" value="ATPase_OSCP/dsu"/>
</dbReference>
<comment type="function">
    <text evidence="7">F(1)F(0) ATP synthase produces ATP from ADP in the presence of a proton or sodium gradient. F-type ATPases consist of two structural domains, F(1) containing the extramembraneous catalytic core and F(0) containing the membrane proton channel, linked together by a central stalk and a peripheral stalk. During catalysis, ATP synthesis in the catalytic domain of F(1) is coupled via a rotary mechanism of the central stalk subunits to proton translocation.</text>
</comment>
<evidence type="ECO:0000313" key="9">
    <source>
        <dbReference type="Proteomes" id="UP000501060"/>
    </source>
</evidence>
<sequence length="177" mass="20922">MLEKEKIQNYAIALFELSTEQNKTDEFYIQFKKITSAFRDEPDFAKVLNSYSIPNEDKYKMIDNVFSGNDQLIINFIKILSKEHMITKIVYIYEVFRNFYYEAKKIKRGTIFSTTPLTEKEIEQFTQKYSIMFNFNLILKNRIDKSIIGGVKIVIDDIVIDNTILNQLNKLKDSILK</sequence>
<name>A0A858U3F1_9MOLU</name>
<keyword evidence="7" id="KW-0139">CF(1)</keyword>
<dbReference type="RefSeq" id="WP_169605051.1">
    <property type="nucleotide sequence ID" value="NZ_CP051481.1"/>
</dbReference>
<keyword evidence="7" id="KW-1003">Cell membrane</keyword>
<evidence type="ECO:0000313" key="8">
    <source>
        <dbReference type="EMBL" id="QJG67000.1"/>
    </source>
</evidence>
<dbReference type="PANTHER" id="PTHR11910">
    <property type="entry name" value="ATP SYNTHASE DELTA CHAIN"/>
    <property type="match status" value="1"/>
</dbReference>
<keyword evidence="5 7" id="KW-0472">Membrane</keyword>
<dbReference type="PRINTS" id="PR00125">
    <property type="entry name" value="ATPASEDELTA"/>
</dbReference>
<dbReference type="Pfam" id="PF00213">
    <property type="entry name" value="OSCP"/>
    <property type="match status" value="1"/>
</dbReference>
<dbReference type="HAMAP" id="MF_01416">
    <property type="entry name" value="ATP_synth_delta_bact"/>
    <property type="match status" value="1"/>
</dbReference>
<evidence type="ECO:0000256" key="4">
    <source>
        <dbReference type="ARBA" id="ARBA00023065"/>
    </source>
</evidence>
<keyword evidence="4 7" id="KW-0406">Ion transport</keyword>
<accession>A0A858U3F1</accession>
<dbReference type="GO" id="GO:0046933">
    <property type="term" value="F:proton-transporting ATP synthase activity, rotational mechanism"/>
    <property type="evidence" value="ECO:0007669"/>
    <property type="project" value="UniProtKB-UniRule"/>
</dbReference>
<dbReference type="NCBIfam" id="NF009975">
    <property type="entry name" value="PRK13436.1"/>
    <property type="match status" value="1"/>
</dbReference>